<dbReference type="AlphaFoldDB" id="A0A0B7GWS0"/>
<feature type="transmembrane region" description="Helical" evidence="1">
    <location>
        <begin position="6"/>
        <end position="23"/>
    </location>
</feature>
<feature type="transmembrane region" description="Helical" evidence="1">
    <location>
        <begin position="142"/>
        <end position="164"/>
    </location>
</feature>
<keyword evidence="1" id="KW-1133">Transmembrane helix</keyword>
<evidence type="ECO:0000313" key="3">
    <source>
        <dbReference type="EMBL" id="QEJ98974.1"/>
    </source>
</evidence>
<name>A0A0B7GWS0_TREPH</name>
<evidence type="ECO:0000313" key="4">
    <source>
        <dbReference type="Proteomes" id="UP000042527"/>
    </source>
</evidence>
<dbReference type="PANTHER" id="PTHR36111:SF2">
    <property type="entry name" value="INNER MEMBRANE PROTEIN"/>
    <property type="match status" value="1"/>
</dbReference>
<feature type="transmembrane region" description="Helical" evidence="1">
    <location>
        <begin position="35"/>
        <end position="51"/>
    </location>
</feature>
<keyword evidence="4" id="KW-1185">Reference proteome</keyword>
<reference evidence="3 5" key="3">
    <citation type="submission" date="2019-08" db="EMBL/GenBank/DDBJ databases">
        <authorList>
            <person name="Kuhnert P."/>
        </authorList>
    </citation>
    <scope>NUCLEOTIDE SEQUENCE [LARGE SCALE GENOMIC DNA]</scope>
    <source>
        <strain evidence="3 5">B36.5</strain>
    </source>
</reference>
<dbReference type="Proteomes" id="UP000323594">
    <property type="component" value="Chromosome"/>
</dbReference>
<keyword evidence="1" id="KW-0812">Transmembrane</keyword>
<organism evidence="2 4">
    <name type="scientific">Treponema phagedenis</name>
    <dbReference type="NCBI Taxonomy" id="162"/>
    <lineage>
        <taxon>Bacteria</taxon>
        <taxon>Pseudomonadati</taxon>
        <taxon>Spirochaetota</taxon>
        <taxon>Spirochaetia</taxon>
        <taxon>Spirochaetales</taxon>
        <taxon>Treponemataceae</taxon>
        <taxon>Treponema</taxon>
    </lineage>
</organism>
<feature type="transmembrane region" description="Helical" evidence="1">
    <location>
        <begin position="57"/>
        <end position="76"/>
    </location>
</feature>
<reference evidence="2" key="2">
    <citation type="submission" date="2015-01" db="EMBL/GenBank/DDBJ databases">
        <authorList>
            <person name="Xiang T."/>
            <person name="Song Y."/>
            <person name="Huang L."/>
            <person name="Wang B."/>
            <person name="Wu P."/>
        </authorList>
    </citation>
    <scope>NUCLEOTIDE SEQUENCE [LARGE SCALE GENOMIC DNA]</scope>
    <source>
        <strain evidence="2">V1</strain>
    </source>
</reference>
<evidence type="ECO:0000313" key="5">
    <source>
        <dbReference type="Proteomes" id="UP000323594"/>
    </source>
</evidence>
<dbReference type="RefSeq" id="WP_024753082.1">
    <property type="nucleotide sequence ID" value="NZ_CDNC01000018.1"/>
</dbReference>
<proteinExistence type="predicted"/>
<sequence>MVLTGALVNGIVIIAGSCLGLLLRKGIPKRIGETVIQGMALVVFFIGFSGALKGQYILIEIISIAIGAIIGEVLDLEKKIHQLGYMADKLFKAVGKDVSLSKGFVVASLLFCVGAMGIVGALQSGMQLNHEILFAKSLIDGITSIILTTTLGAGVALSGLMVFLYEGGIALIAKLIAPYLTTEVINEINCVGSIMIIGLAFNMLNITKLKIMNFVPAVFIPIILLAIFK</sequence>
<dbReference type="InterPro" id="IPR007563">
    <property type="entry name" value="DUF554"/>
</dbReference>
<feature type="transmembrane region" description="Helical" evidence="1">
    <location>
        <begin position="184"/>
        <end position="205"/>
    </location>
</feature>
<protein>
    <submittedName>
        <fullName evidence="3">DUF554 domain-containing protein</fullName>
    </submittedName>
</protein>
<evidence type="ECO:0000256" key="1">
    <source>
        <dbReference type="SAM" id="Phobius"/>
    </source>
</evidence>
<feature type="transmembrane region" description="Helical" evidence="1">
    <location>
        <begin position="104"/>
        <end position="122"/>
    </location>
</feature>
<dbReference type="EMBL" id="CP042817">
    <property type="protein sequence ID" value="QEJ98974.1"/>
    <property type="molecule type" value="Genomic_DNA"/>
</dbReference>
<dbReference type="GeneID" id="57754243"/>
<dbReference type="Pfam" id="PF04474">
    <property type="entry name" value="DUF554"/>
    <property type="match status" value="1"/>
</dbReference>
<dbReference type="EMBL" id="CDNC01000018">
    <property type="protein sequence ID" value="CEM61987.1"/>
    <property type="molecule type" value="Genomic_DNA"/>
</dbReference>
<dbReference type="OrthoDB" id="9797976at2"/>
<evidence type="ECO:0000313" key="2">
    <source>
        <dbReference type="EMBL" id="CEM61987.1"/>
    </source>
</evidence>
<dbReference type="PANTHER" id="PTHR36111">
    <property type="entry name" value="INNER MEMBRANE PROTEIN-RELATED"/>
    <property type="match status" value="1"/>
</dbReference>
<reference evidence="4" key="1">
    <citation type="submission" date="2015-01" db="EMBL/GenBank/DDBJ databases">
        <authorList>
            <person name="Manzoor Shahid"/>
            <person name="Zubair Saima"/>
        </authorList>
    </citation>
    <scope>NUCLEOTIDE SEQUENCE [LARGE SCALE GENOMIC DNA]</scope>
    <source>
        <strain evidence="4">V1</strain>
    </source>
</reference>
<dbReference type="Proteomes" id="UP000042527">
    <property type="component" value="Unassembled WGS sequence"/>
</dbReference>
<feature type="transmembrane region" description="Helical" evidence="1">
    <location>
        <begin position="211"/>
        <end position="228"/>
    </location>
</feature>
<keyword evidence="1" id="KW-0472">Membrane</keyword>
<accession>A0A0B7GWS0</accession>
<gene>
    <name evidence="3" type="ORF">FUT82_13905</name>
    <name evidence="2" type="ORF">TPHV1_250006</name>
</gene>